<keyword evidence="1" id="KW-1133">Transmembrane helix</keyword>
<evidence type="ECO:0000256" key="1">
    <source>
        <dbReference type="SAM" id="Phobius"/>
    </source>
</evidence>
<evidence type="ECO:0000313" key="2">
    <source>
        <dbReference type="EMBL" id="QHU00327.1"/>
    </source>
</evidence>
<accession>A0A6C0J6V8</accession>
<dbReference type="EMBL" id="MN740326">
    <property type="protein sequence ID" value="QHU00327.1"/>
    <property type="molecule type" value="Genomic_DNA"/>
</dbReference>
<sequence length="172" mass="20904">MNRLDKEIIKLSDYCKEINYDLKDYLGYKHLNNLSIRFNFKKTNNNIIYKVNFQFNKFKKEAEYIRKNNIGLPFELNNIIANFVEENYYINLDLEQNIPDNYPFEKPIFKLKKCNSNINDYTETIKKLCIKFNKYDNWTAMILSYILFLDFMILLNKNIIINLLSLKTQKYR</sequence>
<keyword evidence="1" id="KW-0812">Transmembrane</keyword>
<protein>
    <submittedName>
        <fullName evidence="2">Uncharacterized protein</fullName>
    </submittedName>
</protein>
<dbReference type="AlphaFoldDB" id="A0A6C0J6V8"/>
<organism evidence="2">
    <name type="scientific">viral metagenome</name>
    <dbReference type="NCBI Taxonomy" id="1070528"/>
    <lineage>
        <taxon>unclassified sequences</taxon>
        <taxon>metagenomes</taxon>
        <taxon>organismal metagenomes</taxon>
    </lineage>
</organism>
<keyword evidence="1" id="KW-0472">Membrane</keyword>
<feature type="transmembrane region" description="Helical" evidence="1">
    <location>
        <begin position="138"/>
        <end position="164"/>
    </location>
</feature>
<proteinExistence type="predicted"/>
<reference evidence="2" key="1">
    <citation type="journal article" date="2020" name="Nature">
        <title>Giant virus diversity and host interactions through global metagenomics.</title>
        <authorList>
            <person name="Schulz F."/>
            <person name="Roux S."/>
            <person name="Paez-Espino D."/>
            <person name="Jungbluth S."/>
            <person name="Walsh D.A."/>
            <person name="Denef V.J."/>
            <person name="McMahon K.D."/>
            <person name="Konstantinidis K.T."/>
            <person name="Eloe-Fadrosh E.A."/>
            <person name="Kyrpides N.C."/>
            <person name="Woyke T."/>
        </authorList>
    </citation>
    <scope>NUCLEOTIDE SEQUENCE</scope>
    <source>
        <strain evidence="2">GVMAG-M-3300025860-12</strain>
    </source>
</reference>
<name>A0A6C0J6V8_9ZZZZ</name>